<reference evidence="2 3" key="1">
    <citation type="journal article" date="2015" name="Genome Biol. Evol.">
        <title>Comparative Genomics of a Bacterivorous Green Alga Reveals Evolutionary Causalities and Consequences of Phago-Mixotrophic Mode of Nutrition.</title>
        <authorList>
            <person name="Burns J.A."/>
            <person name="Paasch A."/>
            <person name="Narechania A."/>
            <person name="Kim E."/>
        </authorList>
    </citation>
    <scope>NUCLEOTIDE SEQUENCE [LARGE SCALE GENOMIC DNA]</scope>
    <source>
        <strain evidence="2 3">PLY_AMNH</strain>
    </source>
</reference>
<accession>A0AAE0F2N8</accession>
<keyword evidence="3" id="KW-1185">Reference proteome</keyword>
<comment type="caution">
    <text evidence="2">The sequence shown here is derived from an EMBL/GenBank/DDBJ whole genome shotgun (WGS) entry which is preliminary data.</text>
</comment>
<gene>
    <name evidence="2" type="ORF">CYMTET_41286</name>
</gene>
<dbReference type="AlphaFoldDB" id="A0AAE0F2N8"/>
<evidence type="ECO:0000313" key="2">
    <source>
        <dbReference type="EMBL" id="KAK3249279.1"/>
    </source>
</evidence>
<feature type="compositionally biased region" description="Pro residues" evidence="1">
    <location>
        <begin position="19"/>
        <end position="34"/>
    </location>
</feature>
<organism evidence="2 3">
    <name type="scientific">Cymbomonas tetramitiformis</name>
    <dbReference type="NCBI Taxonomy" id="36881"/>
    <lineage>
        <taxon>Eukaryota</taxon>
        <taxon>Viridiplantae</taxon>
        <taxon>Chlorophyta</taxon>
        <taxon>Pyramimonadophyceae</taxon>
        <taxon>Pyramimonadales</taxon>
        <taxon>Pyramimonadaceae</taxon>
        <taxon>Cymbomonas</taxon>
    </lineage>
</organism>
<feature type="region of interest" description="Disordered" evidence="1">
    <location>
        <begin position="194"/>
        <end position="226"/>
    </location>
</feature>
<dbReference type="Proteomes" id="UP001190700">
    <property type="component" value="Unassembled WGS sequence"/>
</dbReference>
<feature type="region of interest" description="Disordered" evidence="1">
    <location>
        <begin position="1"/>
        <end position="60"/>
    </location>
</feature>
<feature type="compositionally biased region" description="Basic and acidic residues" evidence="1">
    <location>
        <begin position="215"/>
        <end position="226"/>
    </location>
</feature>
<evidence type="ECO:0000313" key="3">
    <source>
        <dbReference type="Proteomes" id="UP001190700"/>
    </source>
</evidence>
<name>A0AAE0F2N8_9CHLO</name>
<sequence>MDLDNIAGSQTWGDAKNPSTPPAGPPMLTPPATPPSLSVGVALGSEFGDANPTSVPPPPDMVEQFVDAASEVAEGQLSAAAQLTAEGDIGGAAVEMGKAANTIAGTKAAVNEEMQVQQAEKTEQRAALVETLAKQAADAGFDGPTGSAVVTSQVAAIEAAADGQAPAETLGAGGDAALAEAGLLGQGVVGAALVEPAGEPQSPGGADPVPAPETADVRTIEETQGL</sequence>
<proteinExistence type="predicted"/>
<protein>
    <submittedName>
        <fullName evidence="2">Uncharacterized protein</fullName>
    </submittedName>
</protein>
<dbReference type="EMBL" id="LGRX02027477">
    <property type="protein sequence ID" value="KAK3249279.1"/>
    <property type="molecule type" value="Genomic_DNA"/>
</dbReference>
<evidence type="ECO:0000256" key="1">
    <source>
        <dbReference type="SAM" id="MobiDB-lite"/>
    </source>
</evidence>